<feature type="compositionally biased region" description="Low complexity" evidence="1">
    <location>
        <begin position="34"/>
        <end position="43"/>
    </location>
</feature>
<dbReference type="AlphaFoldDB" id="A0A1R4EIU8"/>
<dbReference type="EMBL" id="FUGD01000148">
    <property type="protein sequence ID" value="SJM38383.1"/>
    <property type="molecule type" value="Genomic_DNA"/>
</dbReference>
<gene>
    <name evidence="2" type="ORF">A1019T_02375</name>
</gene>
<sequence length="1075" mass="115128">MTGTDEEGNPVEATLTKNEDGTWTSDNEDFVPSTTPENPNTTTIPGEAVEDGSTVTVEAKDPSGNKSGPVTAIAPGNEGEEILATTDNDVDVILEATPTTTNNTEPSKLNGGGFVLASVGLGPILGADVLADVLEKSVIIEVEQDTVREVTLHGVSGGIQLIGTMDLYAYKQNESTGEWEQQSVNENWLVAVLLGGRSKDTDFTLTQGKWMFTMASGEGIQALTGFELKFTKDVVLDYANAESIRGLVEGNMITDDDPKYGADEVPEGSRLTSVNGVEVLNNAPTTIDGKYGTLEVKADGSYKYTVHESFRGYGEKDIFTYQVTSPLGKTSESDLTFLLDLTSSELHIEIDNIVLMDAEPTITHDGKSNIKNAVGFSVLEVGFLGPILSADALSGSGAMSFNVGQNQVKELTFHGSAGGVAVGVGYDLFIYKLDPETGHYVQVHAEPKWFQAVFLGGKSDELTLQFGEGEYKALLQSQGGLGLLTGAGLYVDHEKVYDYNQPSNFNGEVSGDITAEDSTTVLKVDGQEVGSDKGTVVEGEYGKLVINSDGTYTYTVEKPVNAPADWEPPYGKLDTFTVVTQDANGKAIIEKLNIKVGVHTAGDDFNNITIVETNVESTIEFHHADKVGNYGNSVKETFEIKADQIGRDFTINVKTSSDLDWFTKKDVTVSYVLRNDTTGQEWTFTAKKGKDASLDHVVHDLPAGQYTLTISSVDGKLQQVDVVTNITHLTEYETDHIDPITGSLFENDQGGLILDTLAIGNKQVSVNDPSKGATSITIEGQYGTLVVNKDGSYTYTPKGEAYGIDKFIYETTSKVGTKEVAVLEIDVGKNVIASKYDDVAVSSSANDTFTMGEGADTLIFNNLGGTEGGNGNNGVDTWADFNATQGDKIDITGLLDGNQTASNIGNYLKYENGVLMVDRNGNSEFEDLLKVDATDLDGLLDSIEWQAAVSGKVANYSINTEDTVYLPEDTSLATSAEGIDVLSFEGADQVISLADIMQPEVIDINGTGANTLNVAVEDVDSAIYVKGGSDDTVNLEGSNWSTVEQTTLGDQVYDIWQSGNDALIQVYIDPNINII</sequence>
<accession>A0A1R4EIU8</accession>
<feature type="region of interest" description="Disordered" evidence="1">
    <location>
        <begin position="1"/>
        <end position="48"/>
    </location>
</feature>
<dbReference type="InterPro" id="IPR010221">
    <property type="entry name" value="VCBS_dom"/>
</dbReference>
<evidence type="ECO:0000313" key="2">
    <source>
        <dbReference type="EMBL" id="SJM38383.1"/>
    </source>
</evidence>
<proteinExistence type="predicted"/>
<evidence type="ECO:0000313" key="3">
    <source>
        <dbReference type="Proteomes" id="UP000188169"/>
    </source>
</evidence>
<dbReference type="NCBIfam" id="NF045619">
    <property type="entry name" value="adhes_GNV_Cterm"/>
    <property type="match status" value="1"/>
</dbReference>
<reference evidence="3" key="1">
    <citation type="submission" date="2017-02" db="EMBL/GenBank/DDBJ databases">
        <authorList>
            <person name="Mornico D."/>
        </authorList>
    </citation>
    <scope>NUCLEOTIDE SEQUENCE [LARGE SCALE GENOMIC DNA]</scope>
</reference>
<dbReference type="Pfam" id="PF17963">
    <property type="entry name" value="Big_9"/>
    <property type="match status" value="2"/>
</dbReference>
<organism evidence="2 3">
    <name type="scientific">Psychrobacter pasteurii</name>
    <dbReference type="NCBI Taxonomy" id="1945520"/>
    <lineage>
        <taxon>Bacteria</taxon>
        <taxon>Pseudomonadati</taxon>
        <taxon>Pseudomonadota</taxon>
        <taxon>Gammaproteobacteria</taxon>
        <taxon>Moraxellales</taxon>
        <taxon>Moraxellaceae</taxon>
        <taxon>Psychrobacter</taxon>
    </lineage>
</organism>
<dbReference type="STRING" id="1945520.A1019T_02375"/>
<dbReference type="NCBIfam" id="TIGR01965">
    <property type="entry name" value="VCBS_repeat"/>
    <property type="match status" value="1"/>
</dbReference>
<protein>
    <submittedName>
        <fullName evidence="2">Uncharacterized protein</fullName>
    </submittedName>
</protein>
<dbReference type="InterPro" id="IPR055014">
    <property type="entry name" value="BapA_Bap-like_C"/>
</dbReference>
<keyword evidence="3" id="KW-1185">Reference proteome</keyword>
<dbReference type="Proteomes" id="UP000188169">
    <property type="component" value="Unassembled WGS sequence"/>
</dbReference>
<name>A0A1R4EIU8_9GAMM</name>
<dbReference type="NCBIfam" id="TIGR03661">
    <property type="entry name" value="T1SS_VCA0849"/>
    <property type="match status" value="1"/>
</dbReference>
<dbReference type="InterPro" id="IPR019960">
    <property type="entry name" value="T1SS_VCA0849"/>
</dbReference>
<evidence type="ECO:0000256" key="1">
    <source>
        <dbReference type="SAM" id="MobiDB-lite"/>
    </source>
</evidence>